<feature type="non-terminal residue" evidence="1">
    <location>
        <position position="24"/>
    </location>
</feature>
<accession>A0A5J4QCL2</accession>
<name>A0A5J4QCL2_9ZZZZ</name>
<dbReference type="EMBL" id="SNRY01004047">
    <property type="protein sequence ID" value="KAA6318909.1"/>
    <property type="molecule type" value="Genomic_DNA"/>
</dbReference>
<dbReference type="AlphaFoldDB" id="A0A5J4QCL2"/>
<sequence length="24" mass="2808">MLFIRLITVNSKSIKQMTMNMPPL</sequence>
<protein>
    <submittedName>
        <fullName evidence="1">Uncharacterized protein</fullName>
    </submittedName>
</protein>
<gene>
    <name evidence="1" type="ORF">EZS27_031133</name>
</gene>
<proteinExistence type="predicted"/>
<comment type="caution">
    <text evidence="1">The sequence shown here is derived from an EMBL/GenBank/DDBJ whole genome shotgun (WGS) entry which is preliminary data.</text>
</comment>
<evidence type="ECO:0000313" key="1">
    <source>
        <dbReference type="EMBL" id="KAA6318909.1"/>
    </source>
</evidence>
<reference evidence="1" key="1">
    <citation type="submission" date="2019-03" db="EMBL/GenBank/DDBJ databases">
        <title>Single cell metagenomics reveals metabolic interactions within the superorganism composed of flagellate Streblomastix strix and complex community of Bacteroidetes bacteria on its surface.</title>
        <authorList>
            <person name="Treitli S.C."/>
            <person name="Kolisko M."/>
            <person name="Husnik F."/>
            <person name="Keeling P."/>
            <person name="Hampl V."/>
        </authorList>
    </citation>
    <scope>NUCLEOTIDE SEQUENCE</scope>
    <source>
        <strain evidence="1">STM</strain>
    </source>
</reference>
<organism evidence="1">
    <name type="scientific">termite gut metagenome</name>
    <dbReference type="NCBI Taxonomy" id="433724"/>
    <lineage>
        <taxon>unclassified sequences</taxon>
        <taxon>metagenomes</taxon>
        <taxon>organismal metagenomes</taxon>
    </lineage>
</organism>